<evidence type="ECO:0000256" key="3">
    <source>
        <dbReference type="ARBA" id="ARBA00022729"/>
    </source>
</evidence>
<comment type="caution">
    <text evidence="13">The sequence shown here is derived from an EMBL/GenBank/DDBJ whole genome shotgun (WGS) entry which is preliminary data.</text>
</comment>
<dbReference type="EMBL" id="JAUPFM010000015">
    <property type="protein sequence ID" value="KAK2827997.1"/>
    <property type="molecule type" value="Genomic_DNA"/>
</dbReference>
<keyword evidence="8" id="KW-0393">Immunoglobulin domain</keyword>
<feature type="transmembrane region" description="Helical" evidence="11">
    <location>
        <begin position="405"/>
        <end position="429"/>
    </location>
</feature>
<accession>A0AA88S6D3</accession>
<dbReference type="InterPro" id="IPR013783">
    <property type="entry name" value="Ig-like_fold"/>
</dbReference>
<sequence>MSVSECGSSTIVARTGQNVTLLCKYDIKRYEERSICWSRGEIPYLGCSNQLIATGNYKVQEQTSDSSKYQLLGRLDEGDVSLTILNLTETDAGRYGCRVDIPGWFNDEKHHFDLTIEKGYSVEVTSAGLTPETEDEVPTTAALSHVQQQQQQEDEEEQKDDEEEVIREHIFITNLVRLSLIVFVPGVLLAAAYKRVTAAVVTHRTSAAVYFSVVCAMTLSVFIMTIVLLLLLLLTVSECGSSTIVARTGQNVTLLCKYDIKRYEERSICWSRGELSSRGCINQLIATGNYKVQEQTSDSSKYQLLGRLDEGDVSLTILNLTETDAGRYGCRVDIPGWFNDEKHHFDLTFEEASATTTSSENVTQTSTEQTSAAQTAVPPAAGQMTSTASLSTSSSSKAQESSSNLTVVLVCVLFGLVALVTVGGVVIMAKRWKEVIKVPRRQVNGTVRFSSTSSTLQLHHRISAVENIYQIDGGGVGGEYEYCP</sequence>
<dbReference type="GO" id="GO:0060097">
    <property type="term" value="P:cytoskeletal rearrangement involved in phagocytosis, engulfment"/>
    <property type="evidence" value="ECO:0007669"/>
    <property type="project" value="TreeGrafter"/>
</dbReference>
<evidence type="ECO:0000256" key="7">
    <source>
        <dbReference type="ARBA" id="ARBA00023180"/>
    </source>
</evidence>
<evidence type="ECO:0000256" key="1">
    <source>
        <dbReference type="ARBA" id="ARBA00004479"/>
    </source>
</evidence>
<name>A0AA88S6D3_CHASR</name>
<dbReference type="GO" id="GO:0043277">
    <property type="term" value="P:apoptotic cell clearance"/>
    <property type="evidence" value="ECO:0007669"/>
    <property type="project" value="TreeGrafter"/>
</dbReference>
<dbReference type="Pfam" id="PF07686">
    <property type="entry name" value="V-set"/>
    <property type="match status" value="2"/>
</dbReference>
<dbReference type="InterPro" id="IPR007110">
    <property type="entry name" value="Ig-like_dom"/>
</dbReference>
<dbReference type="PANTHER" id="PTHR46608:SF3">
    <property type="entry name" value="T-CELL IMMUNOGLOBULIN AND MUCIN DOMAIN-CONTAINING PROTEIN 4"/>
    <property type="match status" value="1"/>
</dbReference>
<feature type="transmembrane region" description="Helical" evidence="11">
    <location>
        <begin position="175"/>
        <end position="196"/>
    </location>
</feature>
<dbReference type="SUPFAM" id="SSF48726">
    <property type="entry name" value="Immunoglobulin"/>
    <property type="match status" value="2"/>
</dbReference>
<evidence type="ECO:0000259" key="12">
    <source>
        <dbReference type="PROSITE" id="PS50835"/>
    </source>
</evidence>
<organism evidence="13 14">
    <name type="scientific">Channa striata</name>
    <name type="common">Snakehead murrel</name>
    <name type="synonym">Ophicephalus striatus</name>
    <dbReference type="NCBI Taxonomy" id="64152"/>
    <lineage>
        <taxon>Eukaryota</taxon>
        <taxon>Metazoa</taxon>
        <taxon>Chordata</taxon>
        <taxon>Craniata</taxon>
        <taxon>Vertebrata</taxon>
        <taxon>Euteleostomi</taxon>
        <taxon>Actinopterygii</taxon>
        <taxon>Neopterygii</taxon>
        <taxon>Teleostei</taxon>
        <taxon>Neoteleostei</taxon>
        <taxon>Acanthomorphata</taxon>
        <taxon>Anabantaria</taxon>
        <taxon>Anabantiformes</taxon>
        <taxon>Channoidei</taxon>
        <taxon>Channidae</taxon>
        <taxon>Channa</taxon>
    </lineage>
</organism>
<proteinExistence type="inferred from homology"/>
<keyword evidence="14" id="KW-1185">Reference proteome</keyword>
<dbReference type="GO" id="GO:0016020">
    <property type="term" value="C:membrane"/>
    <property type="evidence" value="ECO:0007669"/>
    <property type="project" value="UniProtKB-SubCell"/>
</dbReference>
<keyword evidence="6" id="KW-1015">Disulfide bond</keyword>
<evidence type="ECO:0000256" key="10">
    <source>
        <dbReference type="SAM" id="MobiDB-lite"/>
    </source>
</evidence>
<feature type="compositionally biased region" description="Low complexity" evidence="10">
    <location>
        <begin position="355"/>
        <end position="376"/>
    </location>
</feature>
<evidence type="ECO:0000256" key="8">
    <source>
        <dbReference type="ARBA" id="ARBA00023319"/>
    </source>
</evidence>
<reference evidence="13" key="1">
    <citation type="submission" date="2023-07" db="EMBL/GenBank/DDBJ databases">
        <title>Chromosome-level Genome Assembly of Striped Snakehead (Channa striata).</title>
        <authorList>
            <person name="Liu H."/>
        </authorList>
    </citation>
    <scope>NUCLEOTIDE SEQUENCE</scope>
    <source>
        <strain evidence="13">Gz</strain>
        <tissue evidence="13">Muscle</tissue>
    </source>
</reference>
<feature type="transmembrane region" description="Helical" evidence="11">
    <location>
        <begin position="208"/>
        <end position="234"/>
    </location>
</feature>
<dbReference type="PROSITE" id="PS50835">
    <property type="entry name" value="IG_LIKE"/>
    <property type="match status" value="2"/>
</dbReference>
<keyword evidence="7" id="KW-0325">Glycoprotein</keyword>
<dbReference type="InterPro" id="IPR013106">
    <property type="entry name" value="Ig_V-set"/>
</dbReference>
<evidence type="ECO:0000313" key="14">
    <source>
        <dbReference type="Proteomes" id="UP001187415"/>
    </source>
</evidence>
<evidence type="ECO:0000313" key="13">
    <source>
        <dbReference type="EMBL" id="KAK2827997.1"/>
    </source>
</evidence>
<feature type="region of interest" description="Disordered" evidence="10">
    <location>
        <begin position="355"/>
        <end position="396"/>
    </location>
</feature>
<dbReference type="AlphaFoldDB" id="A0AA88S6D3"/>
<evidence type="ECO:0000256" key="5">
    <source>
        <dbReference type="ARBA" id="ARBA00023136"/>
    </source>
</evidence>
<feature type="domain" description="Ig-like" evidence="12">
    <location>
        <begin position="249"/>
        <end position="363"/>
    </location>
</feature>
<dbReference type="Proteomes" id="UP001187415">
    <property type="component" value="Unassembled WGS sequence"/>
</dbReference>
<evidence type="ECO:0000256" key="2">
    <source>
        <dbReference type="ARBA" id="ARBA00022692"/>
    </source>
</evidence>
<keyword evidence="2 11" id="KW-0812">Transmembrane</keyword>
<evidence type="ECO:0000256" key="4">
    <source>
        <dbReference type="ARBA" id="ARBA00022989"/>
    </source>
</evidence>
<dbReference type="SMART" id="SM00409">
    <property type="entry name" value="IG"/>
    <property type="match status" value="2"/>
</dbReference>
<feature type="compositionally biased region" description="Low complexity" evidence="10">
    <location>
        <begin position="385"/>
        <end position="396"/>
    </location>
</feature>
<dbReference type="Gene3D" id="2.60.40.10">
    <property type="entry name" value="Immunoglobulins"/>
    <property type="match status" value="2"/>
</dbReference>
<evidence type="ECO:0000256" key="9">
    <source>
        <dbReference type="ARBA" id="ARBA00038203"/>
    </source>
</evidence>
<feature type="domain" description="Ig-like" evidence="12">
    <location>
        <begin position="1"/>
        <end position="99"/>
    </location>
</feature>
<dbReference type="InterPro" id="IPR003599">
    <property type="entry name" value="Ig_sub"/>
</dbReference>
<comment type="similarity">
    <text evidence="9">Belongs to the immunoglobulin superfamily. TIM family.</text>
</comment>
<protein>
    <recommendedName>
        <fullName evidence="12">Ig-like domain-containing protein</fullName>
    </recommendedName>
</protein>
<keyword evidence="4 11" id="KW-1133">Transmembrane helix</keyword>
<keyword evidence="5 11" id="KW-0472">Membrane</keyword>
<comment type="subcellular location">
    <subcellularLocation>
        <location evidence="1">Membrane</location>
        <topology evidence="1">Single-pass type I membrane protein</topology>
    </subcellularLocation>
</comment>
<keyword evidence="3" id="KW-0732">Signal</keyword>
<evidence type="ECO:0000256" key="6">
    <source>
        <dbReference type="ARBA" id="ARBA00023157"/>
    </source>
</evidence>
<gene>
    <name evidence="13" type="ORF">Q5P01_019031</name>
</gene>
<dbReference type="FunFam" id="2.60.40.10:FF:000774">
    <property type="entry name" value="Hepatitis A virus cellular receptor 1"/>
    <property type="match status" value="2"/>
</dbReference>
<dbReference type="PANTHER" id="PTHR46608">
    <property type="entry name" value="T-CELL IMMUNOGLOBULIN AND MUCIN DOMAIN-CONTAINING PROTEIN 4"/>
    <property type="match status" value="1"/>
</dbReference>
<dbReference type="InterPro" id="IPR036179">
    <property type="entry name" value="Ig-like_dom_sf"/>
</dbReference>
<feature type="region of interest" description="Disordered" evidence="10">
    <location>
        <begin position="129"/>
        <end position="160"/>
    </location>
</feature>
<evidence type="ECO:0000256" key="11">
    <source>
        <dbReference type="SAM" id="Phobius"/>
    </source>
</evidence>
<dbReference type="GO" id="GO:0001786">
    <property type="term" value="F:phosphatidylserine binding"/>
    <property type="evidence" value="ECO:0007669"/>
    <property type="project" value="TreeGrafter"/>
</dbReference>